<dbReference type="Proteomes" id="UP000594638">
    <property type="component" value="Unassembled WGS sequence"/>
</dbReference>
<feature type="compositionally biased region" description="Acidic residues" evidence="1">
    <location>
        <begin position="1"/>
        <end position="12"/>
    </location>
</feature>
<feature type="non-terminal residue" evidence="2">
    <location>
        <position position="1"/>
    </location>
</feature>
<evidence type="ECO:0000313" key="3">
    <source>
        <dbReference type="Proteomes" id="UP000594638"/>
    </source>
</evidence>
<organism evidence="2 3">
    <name type="scientific">Olea europaea subsp. europaea</name>
    <dbReference type="NCBI Taxonomy" id="158383"/>
    <lineage>
        <taxon>Eukaryota</taxon>
        <taxon>Viridiplantae</taxon>
        <taxon>Streptophyta</taxon>
        <taxon>Embryophyta</taxon>
        <taxon>Tracheophyta</taxon>
        <taxon>Spermatophyta</taxon>
        <taxon>Magnoliopsida</taxon>
        <taxon>eudicotyledons</taxon>
        <taxon>Gunneridae</taxon>
        <taxon>Pentapetalae</taxon>
        <taxon>asterids</taxon>
        <taxon>lamiids</taxon>
        <taxon>Lamiales</taxon>
        <taxon>Oleaceae</taxon>
        <taxon>Oleeae</taxon>
        <taxon>Olea</taxon>
    </lineage>
</organism>
<evidence type="ECO:0000313" key="2">
    <source>
        <dbReference type="EMBL" id="CAA3026285.1"/>
    </source>
</evidence>
<name>A0A8S0V4T8_OLEEU</name>
<feature type="region of interest" description="Disordered" evidence="1">
    <location>
        <begin position="1"/>
        <end position="42"/>
    </location>
</feature>
<sequence length="66" mass="7913">AEENLEMGEEEPDHGHSDDARMEDETEDFVESDYEVDDEPETDEELKEEAKFGFDFWLWIVRWARS</sequence>
<dbReference type="AlphaFoldDB" id="A0A8S0V4T8"/>
<gene>
    <name evidence="2" type="ORF">OLEA9_A100961</name>
</gene>
<comment type="caution">
    <text evidence="2">The sequence shown here is derived from an EMBL/GenBank/DDBJ whole genome shotgun (WGS) entry which is preliminary data.</text>
</comment>
<protein>
    <submittedName>
        <fullName evidence="2">Uncharacterized protein</fullName>
    </submittedName>
</protein>
<reference evidence="2 3" key="1">
    <citation type="submission" date="2019-12" db="EMBL/GenBank/DDBJ databases">
        <authorList>
            <person name="Alioto T."/>
            <person name="Alioto T."/>
            <person name="Gomez Garrido J."/>
        </authorList>
    </citation>
    <scope>NUCLEOTIDE SEQUENCE [LARGE SCALE GENOMIC DNA]</scope>
</reference>
<dbReference type="Gramene" id="OE9A100961T1">
    <property type="protein sequence ID" value="OE9A100961C1"/>
    <property type="gene ID" value="OE9A100961"/>
</dbReference>
<dbReference type="EMBL" id="CACTIH010009156">
    <property type="protein sequence ID" value="CAA3026285.1"/>
    <property type="molecule type" value="Genomic_DNA"/>
</dbReference>
<evidence type="ECO:0000256" key="1">
    <source>
        <dbReference type="SAM" id="MobiDB-lite"/>
    </source>
</evidence>
<keyword evidence="3" id="KW-1185">Reference proteome</keyword>
<feature type="compositionally biased region" description="Acidic residues" evidence="1">
    <location>
        <begin position="21"/>
        <end position="42"/>
    </location>
</feature>
<accession>A0A8S0V4T8</accession>
<proteinExistence type="predicted"/>